<evidence type="ECO:0000256" key="2">
    <source>
        <dbReference type="SAM" id="Phobius"/>
    </source>
</evidence>
<dbReference type="RefSeq" id="WP_185675836.1">
    <property type="nucleotide sequence ID" value="NZ_JACHVB010000034.1"/>
</dbReference>
<name>A0A842HGX9_9BACT</name>
<dbReference type="GO" id="GO:0015628">
    <property type="term" value="P:protein secretion by the type II secretion system"/>
    <property type="evidence" value="ECO:0007669"/>
    <property type="project" value="InterPro"/>
</dbReference>
<dbReference type="GO" id="GO:0015627">
    <property type="term" value="C:type II protein secretion system complex"/>
    <property type="evidence" value="ECO:0007669"/>
    <property type="project" value="InterPro"/>
</dbReference>
<keyword evidence="2" id="KW-0472">Membrane</keyword>
<dbReference type="SUPFAM" id="SSF54523">
    <property type="entry name" value="Pili subunits"/>
    <property type="match status" value="1"/>
</dbReference>
<dbReference type="Proteomes" id="UP000546464">
    <property type="component" value="Unassembled WGS sequence"/>
</dbReference>
<gene>
    <name evidence="3" type="ORF">H5P28_11460</name>
</gene>
<dbReference type="Gene3D" id="3.30.700.10">
    <property type="entry name" value="Glycoprotein, Type 4 Pilin"/>
    <property type="match status" value="1"/>
</dbReference>
<dbReference type="NCBIfam" id="TIGR02532">
    <property type="entry name" value="IV_pilin_GFxxxE"/>
    <property type="match status" value="1"/>
</dbReference>
<dbReference type="EMBL" id="JACHVB010000034">
    <property type="protein sequence ID" value="MBC2594876.1"/>
    <property type="molecule type" value="Genomic_DNA"/>
</dbReference>
<evidence type="ECO:0000256" key="1">
    <source>
        <dbReference type="ARBA" id="ARBA00022481"/>
    </source>
</evidence>
<proteinExistence type="predicted"/>
<evidence type="ECO:0000313" key="4">
    <source>
        <dbReference type="Proteomes" id="UP000546464"/>
    </source>
</evidence>
<keyword evidence="4" id="KW-1185">Reference proteome</keyword>
<keyword evidence="1" id="KW-0488">Methylation</keyword>
<protein>
    <submittedName>
        <fullName evidence="3">Prepilin-type N-terminal cleavage/methylation domain-containing protein</fullName>
    </submittedName>
</protein>
<dbReference type="InterPro" id="IPR012902">
    <property type="entry name" value="N_methyl_site"/>
</dbReference>
<dbReference type="InterPro" id="IPR045584">
    <property type="entry name" value="Pilin-like"/>
</dbReference>
<dbReference type="Pfam" id="PF07963">
    <property type="entry name" value="N_methyl"/>
    <property type="match status" value="1"/>
</dbReference>
<accession>A0A842HGX9</accession>
<dbReference type="AlphaFoldDB" id="A0A842HGX9"/>
<dbReference type="PRINTS" id="PR00813">
    <property type="entry name" value="BCTERIALGSPG"/>
</dbReference>
<organism evidence="3 4">
    <name type="scientific">Ruficoccus amylovorans</name>
    <dbReference type="NCBI Taxonomy" id="1804625"/>
    <lineage>
        <taxon>Bacteria</taxon>
        <taxon>Pseudomonadati</taxon>
        <taxon>Verrucomicrobiota</taxon>
        <taxon>Opitutia</taxon>
        <taxon>Puniceicoccales</taxon>
        <taxon>Cerasicoccaceae</taxon>
        <taxon>Ruficoccus</taxon>
    </lineage>
</organism>
<keyword evidence="2" id="KW-1133">Transmembrane helix</keyword>
<feature type="transmembrane region" description="Helical" evidence="2">
    <location>
        <begin position="7"/>
        <end position="30"/>
    </location>
</feature>
<dbReference type="InterPro" id="IPR000983">
    <property type="entry name" value="Bac_GSPG_pilin"/>
</dbReference>
<reference evidence="3 4" key="1">
    <citation type="submission" date="2020-07" db="EMBL/GenBank/DDBJ databases">
        <authorList>
            <person name="Feng X."/>
        </authorList>
    </citation>
    <scope>NUCLEOTIDE SEQUENCE [LARGE SCALE GENOMIC DNA]</scope>
    <source>
        <strain evidence="3 4">JCM31066</strain>
    </source>
</reference>
<comment type="caution">
    <text evidence="3">The sequence shown here is derived from an EMBL/GenBank/DDBJ whole genome shotgun (WGS) entry which is preliminary data.</text>
</comment>
<keyword evidence="2" id="KW-0812">Transmembrane</keyword>
<evidence type="ECO:0000313" key="3">
    <source>
        <dbReference type="EMBL" id="MBC2594876.1"/>
    </source>
</evidence>
<sequence>MKRHRPGFTLIELLVVMGIIIILASLTIGIQRYVYSVQSTAKAKADLQAISTALETFKMRYGDYPWLGSANTATASGDLSTDTSSDLYRVLKGELIIMYKDGEDGAPGSYGMHPPATIKPLLDVRNLSVGEKGSIKFVADPWGNPYKYSYKSKAKDTNWQGVGFTIISMGPNGVVTPAIFNRVKLGDMPTQTEYRAETEAQLKDIEDVSTEWPSHDDVVPNMQ</sequence>